<keyword evidence="10 16" id="KW-1133">Transmembrane helix</keyword>
<proteinExistence type="inferred from homology"/>
<dbReference type="EC" id="7.1.1.2" evidence="3"/>
<accession>A0A7G7WR03</accession>
<evidence type="ECO:0000256" key="15">
    <source>
        <dbReference type="ARBA" id="ARBA00049551"/>
    </source>
</evidence>
<evidence type="ECO:0000256" key="12">
    <source>
        <dbReference type="ARBA" id="ARBA00023128"/>
    </source>
</evidence>
<keyword evidence="7 16" id="KW-0812">Transmembrane</keyword>
<name>A0A7G7WR03_9ORTH</name>
<keyword evidence="13 16" id="KW-0472">Membrane</keyword>
<organism evidence="17">
    <name type="scientific">Ergatettix serrifemora</name>
    <dbReference type="NCBI Taxonomy" id="2740434"/>
    <lineage>
        <taxon>Eukaryota</taxon>
        <taxon>Metazoa</taxon>
        <taxon>Ecdysozoa</taxon>
        <taxon>Arthropoda</taxon>
        <taxon>Hexapoda</taxon>
        <taxon>Insecta</taxon>
        <taxon>Pterygota</taxon>
        <taxon>Neoptera</taxon>
        <taxon>Polyneoptera</taxon>
        <taxon>Orthoptera</taxon>
        <taxon>Caelifera</taxon>
        <taxon>Acrididea</taxon>
        <taxon>Tetrigoidea</taxon>
        <taxon>Tetrigidae</taxon>
        <taxon>Tetriginae</taxon>
        <taxon>Ergatettix</taxon>
    </lineage>
</organism>
<evidence type="ECO:0000256" key="7">
    <source>
        <dbReference type="ARBA" id="ARBA00022692"/>
    </source>
</evidence>
<dbReference type="PANTHER" id="PTHR11435">
    <property type="entry name" value="NADH UBIQUINONE OXIDOREDUCTASE SUBUNIT ND6"/>
    <property type="match status" value="1"/>
</dbReference>
<comment type="catalytic activity">
    <reaction evidence="15">
        <text>a ubiquinone + NADH + 5 H(+)(in) = a ubiquinol + NAD(+) + 4 H(+)(out)</text>
        <dbReference type="Rhea" id="RHEA:29091"/>
        <dbReference type="Rhea" id="RHEA-COMP:9565"/>
        <dbReference type="Rhea" id="RHEA-COMP:9566"/>
        <dbReference type="ChEBI" id="CHEBI:15378"/>
        <dbReference type="ChEBI" id="CHEBI:16389"/>
        <dbReference type="ChEBI" id="CHEBI:17976"/>
        <dbReference type="ChEBI" id="CHEBI:57540"/>
        <dbReference type="ChEBI" id="CHEBI:57945"/>
        <dbReference type="EC" id="7.1.1.2"/>
    </reaction>
</comment>
<keyword evidence="6" id="KW-0679">Respiratory chain</keyword>
<evidence type="ECO:0000256" key="5">
    <source>
        <dbReference type="ARBA" id="ARBA00022448"/>
    </source>
</evidence>
<keyword evidence="5" id="KW-0813">Transport</keyword>
<feature type="transmembrane region" description="Helical" evidence="16">
    <location>
        <begin position="47"/>
        <end position="67"/>
    </location>
</feature>
<dbReference type="EMBL" id="MN938923">
    <property type="protein sequence ID" value="QNH68980.1"/>
    <property type="molecule type" value="Genomic_DNA"/>
</dbReference>
<dbReference type="InterPro" id="IPR050269">
    <property type="entry name" value="ComplexI_Subunit6"/>
</dbReference>
<evidence type="ECO:0000256" key="6">
    <source>
        <dbReference type="ARBA" id="ARBA00022660"/>
    </source>
</evidence>
<evidence type="ECO:0000256" key="9">
    <source>
        <dbReference type="ARBA" id="ARBA00022982"/>
    </source>
</evidence>
<sequence>MKMMIFMSTMINIMFITTKQPMKMVIMILMQTLVSTFMMSMKTKSTWFPYMLMIIFIGGMMVLFIYITSITPNEKSKTNPMIIISMMTMMAIFMLKYKNMKNMYYTNETNIMEINSILSNQMMFLNKIFNKPMYMLSIMMMMYLFIALIAVNKISNMKKGPLRKMN</sequence>
<feature type="transmembrane region" description="Helical" evidence="16">
    <location>
        <begin position="133"/>
        <end position="155"/>
    </location>
</feature>
<feature type="transmembrane region" description="Helical" evidence="16">
    <location>
        <begin position="79"/>
        <end position="97"/>
    </location>
</feature>
<evidence type="ECO:0000256" key="11">
    <source>
        <dbReference type="ARBA" id="ARBA00023027"/>
    </source>
</evidence>
<geneLocation type="mitochondrion" evidence="17"/>
<keyword evidence="8" id="KW-1278">Translocase</keyword>
<evidence type="ECO:0000256" key="3">
    <source>
        <dbReference type="ARBA" id="ARBA00012944"/>
    </source>
</evidence>
<evidence type="ECO:0000313" key="17">
    <source>
        <dbReference type="EMBL" id="QNH68980.1"/>
    </source>
</evidence>
<evidence type="ECO:0000256" key="2">
    <source>
        <dbReference type="ARBA" id="ARBA00005698"/>
    </source>
</evidence>
<dbReference type="AlphaFoldDB" id="A0A7G7WR03"/>
<comment type="similarity">
    <text evidence="2">Belongs to the complex I subunit 6 family.</text>
</comment>
<evidence type="ECO:0000256" key="8">
    <source>
        <dbReference type="ARBA" id="ARBA00022967"/>
    </source>
</evidence>
<reference evidence="17" key="1">
    <citation type="journal article" date="2020" name="Mitochondrial DNA Part B Resour">
        <title>Characterization of the complete mitochondrial genome of Ergatettix serrifemora (Orthoptera: Tetrigidae) from China and its phylogenetic analysis.</title>
        <authorList>
            <person name="Li X.-D."/>
            <person name="Ying X.-L."/>
            <person name="Deng W.-A."/>
            <person name="Zhang R.-J."/>
            <person name="Li R."/>
        </authorList>
    </citation>
    <scope>NUCLEOTIDE SEQUENCE</scope>
</reference>
<keyword evidence="11" id="KW-0520">NAD</keyword>
<gene>
    <name evidence="17" type="primary">ND6</name>
</gene>
<dbReference type="GO" id="GO:0031966">
    <property type="term" value="C:mitochondrial membrane"/>
    <property type="evidence" value="ECO:0007669"/>
    <property type="project" value="UniProtKB-SubCell"/>
</dbReference>
<dbReference type="GO" id="GO:0008137">
    <property type="term" value="F:NADH dehydrogenase (ubiquinone) activity"/>
    <property type="evidence" value="ECO:0007669"/>
    <property type="project" value="UniProtKB-EC"/>
</dbReference>
<comment type="subcellular location">
    <subcellularLocation>
        <location evidence="1">Mitochondrion membrane</location>
        <topology evidence="1">Multi-pass membrane protein</topology>
    </subcellularLocation>
</comment>
<protein>
    <recommendedName>
        <fullName evidence="4">NADH-ubiquinone oxidoreductase chain 6</fullName>
        <ecNumber evidence="3">7.1.1.2</ecNumber>
    </recommendedName>
    <alternativeName>
        <fullName evidence="14">NADH dehydrogenase subunit 6</fullName>
    </alternativeName>
</protein>
<evidence type="ECO:0000256" key="13">
    <source>
        <dbReference type="ARBA" id="ARBA00023136"/>
    </source>
</evidence>
<evidence type="ECO:0000256" key="4">
    <source>
        <dbReference type="ARBA" id="ARBA00021095"/>
    </source>
</evidence>
<evidence type="ECO:0000256" key="14">
    <source>
        <dbReference type="ARBA" id="ARBA00031019"/>
    </source>
</evidence>
<dbReference type="PANTHER" id="PTHR11435:SF1">
    <property type="entry name" value="NADH-UBIQUINONE OXIDOREDUCTASE CHAIN 6"/>
    <property type="match status" value="1"/>
</dbReference>
<feature type="transmembrane region" description="Helical" evidence="16">
    <location>
        <begin position="21"/>
        <end position="41"/>
    </location>
</feature>
<keyword evidence="9" id="KW-0249">Electron transport</keyword>
<evidence type="ECO:0000256" key="1">
    <source>
        <dbReference type="ARBA" id="ARBA00004225"/>
    </source>
</evidence>
<keyword evidence="12 17" id="KW-0496">Mitochondrion</keyword>
<evidence type="ECO:0000256" key="16">
    <source>
        <dbReference type="SAM" id="Phobius"/>
    </source>
</evidence>
<evidence type="ECO:0000256" key="10">
    <source>
        <dbReference type="ARBA" id="ARBA00022989"/>
    </source>
</evidence>